<name>A0A9X3PEV9_9ACTN</name>
<dbReference type="EMBL" id="JAPZVP010000013">
    <property type="protein sequence ID" value="MDA1361324.1"/>
    <property type="molecule type" value="Genomic_DNA"/>
</dbReference>
<accession>A0A9X3PEV9</accession>
<organism evidence="1 2">
    <name type="scientific">Glycomyces luteolus</name>
    <dbReference type="NCBI Taxonomy" id="2670330"/>
    <lineage>
        <taxon>Bacteria</taxon>
        <taxon>Bacillati</taxon>
        <taxon>Actinomycetota</taxon>
        <taxon>Actinomycetes</taxon>
        <taxon>Glycomycetales</taxon>
        <taxon>Glycomycetaceae</taxon>
        <taxon>Glycomyces</taxon>
    </lineage>
</organism>
<dbReference type="AlphaFoldDB" id="A0A9X3PEV9"/>
<dbReference type="Proteomes" id="UP001146067">
    <property type="component" value="Unassembled WGS sequence"/>
</dbReference>
<reference evidence="1" key="1">
    <citation type="submission" date="2022-12" db="EMBL/GenBank/DDBJ databases">
        <title>Gycomyces niveus sp.nov.,a novel actinomycete isolated from soil in Shouguan.</title>
        <authorList>
            <person name="Yang X."/>
        </authorList>
    </citation>
    <scope>NUCLEOTIDE SEQUENCE</scope>
    <source>
        <strain evidence="1">NEAU-A15</strain>
    </source>
</reference>
<dbReference type="RefSeq" id="WP_270111316.1">
    <property type="nucleotide sequence ID" value="NZ_JAPZVP010000013.1"/>
</dbReference>
<protein>
    <submittedName>
        <fullName evidence="1">Uncharacterized protein</fullName>
    </submittedName>
</protein>
<gene>
    <name evidence="1" type="ORF">O1R50_16965</name>
</gene>
<comment type="caution">
    <text evidence="1">The sequence shown here is derived from an EMBL/GenBank/DDBJ whole genome shotgun (WGS) entry which is preliminary data.</text>
</comment>
<evidence type="ECO:0000313" key="1">
    <source>
        <dbReference type="EMBL" id="MDA1361324.1"/>
    </source>
</evidence>
<sequence>MIPDRYTTRRIRARYIQALQAIPLPVRRTDPPDAILPIDLSGLPILATEAIGERLVQYSLVVGQTRFRLTFTDTHPALIGHVINLEAPRPRLVISEPLHTEWALANELALTAHATRIWKDRTRACNR</sequence>
<evidence type="ECO:0000313" key="2">
    <source>
        <dbReference type="Proteomes" id="UP001146067"/>
    </source>
</evidence>
<proteinExistence type="predicted"/>
<keyword evidence="2" id="KW-1185">Reference proteome</keyword>